<dbReference type="PANTHER" id="PTHR43793:SF1">
    <property type="entry name" value="FAD SYNTHASE"/>
    <property type="match status" value="1"/>
</dbReference>
<sequence length="189" mass="21718">MLRGGCGEVHAVRRRCKRSAISRLCRGPSRRLEAQGGGGFRVVRAKVVLTTGAFDILHLGHMKMLNDAKKLGGRRSKLVVLIASDKTVWKNKRRRPVFPASERMKMIKNLKPVDDAIVGYDPLSFDKVMRRVKPDIVAFGYDQQRIKNEFLEYCRSRGLNVRVATLRRYRVNPMSSSEVIRRILARRKR</sequence>
<keyword evidence="1" id="KW-0808">Transferase</keyword>
<dbReference type="GO" id="GO:0016779">
    <property type="term" value="F:nucleotidyltransferase activity"/>
    <property type="evidence" value="ECO:0007669"/>
    <property type="project" value="UniProtKB-KW"/>
</dbReference>
<proteinExistence type="predicted"/>
<evidence type="ECO:0000256" key="1">
    <source>
        <dbReference type="ARBA" id="ARBA00022679"/>
    </source>
</evidence>
<dbReference type="EMBL" id="DRXH01000168">
    <property type="protein sequence ID" value="HHM44613.1"/>
    <property type="molecule type" value="Genomic_DNA"/>
</dbReference>
<feature type="domain" description="Cytidyltransferase-like" evidence="3">
    <location>
        <begin position="49"/>
        <end position="182"/>
    </location>
</feature>
<dbReference type="InterPro" id="IPR004821">
    <property type="entry name" value="Cyt_trans-like"/>
</dbReference>
<dbReference type="InterPro" id="IPR050385">
    <property type="entry name" value="Archaeal_FAD_synthase"/>
</dbReference>
<dbReference type="InterPro" id="IPR014729">
    <property type="entry name" value="Rossmann-like_a/b/a_fold"/>
</dbReference>
<dbReference type="AlphaFoldDB" id="A0A7J3VUJ7"/>
<keyword evidence="2" id="KW-0548">Nucleotidyltransferase</keyword>
<dbReference type="SUPFAM" id="SSF52374">
    <property type="entry name" value="Nucleotidylyl transferase"/>
    <property type="match status" value="1"/>
</dbReference>
<dbReference type="PANTHER" id="PTHR43793">
    <property type="entry name" value="FAD SYNTHASE"/>
    <property type="match status" value="1"/>
</dbReference>
<name>A0A7J3VUJ7_CALS0</name>
<dbReference type="Gene3D" id="3.40.50.620">
    <property type="entry name" value="HUPs"/>
    <property type="match status" value="1"/>
</dbReference>
<gene>
    <name evidence="4" type="ORF">ENM31_04880</name>
</gene>
<reference evidence="4" key="1">
    <citation type="journal article" date="2020" name="mSystems">
        <title>Genome- and Community-Level Interaction Insights into Carbon Utilization and Element Cycling Functions of Hydrothermarchaeota in Hydrothermal Sediment.</title>
        <authorList>
            <person name="Zhou Z."/>
            <person name="Liu Y."/>
            <person name="Xu W."/>
            <person name="Pan J."/>
            <person name="Luo Z.H."/>
            <person name="Li M."/>
        </authorList>
    </citation>
    <scope>NUCLEOTIDE SEQUENCE [LARGE SCALE GENOMIC DNA]</scope>
    <source>
        <strain evidence="4">SpSt-1074</strain>
    </source>
</reference>
<dbReference type="NCBIfam" id="TIGR00125">
    <property type="entry name" value="cyt_tran_rel"/>
    <property type="match status" value="1"/>
</dbReference>
<comment type="caution">
    <text evidence="4">The sequence shown here is derived from an EMBL/GenBank/DDBJ whole genome shotgun (WGS) entry which is preliminary data.</text>
</comment>
<accession>A0A7J3VUJ7</accession>
<evidence type="ECO:0000256" key="2">
    <source>
        <dbReference type="ARBA" id="ARBA00022695"/>
    </source>
</evidence>
<evidence type="ECO:0000313" key="4">
    <source>
        <dbReference type="EMBL" id="HHM44613.1"/>
    </source>
</evidence>
<evidence type="ECO:0000259" key="3">
    <source>
        <dbReference type="Pfam" id="PF01467"/>
    </source>
</evidence>
<organism evidence="4">
    <name type="scientific">Caldiarchaeum subterraneum</name>
    <dbReference type="NCBI Taxonomy" id="311458"/>
    <lineage>
        <taxon>Archaea</taxon>
        <taxon>Nitrososphaerota</taxon>
        <taxon>Candidatus Caldarchaeales</taxon>
        <taxon>Candidatus Caldarchaeaceae</taxon>
        <taxon>Candidatus Caldarchaeum</taxon>
    </lineage>
</organism>
<dbReference type="Pfam" id="PF01467">
    <property type="entry name" value="CTP_transf_like"/>
    <property type="match status" value="1"/>
</dbReference>
<protein>
    <submittedName>
        <fullName evidence="4">FAD synthase</fullName>
    </submittedName>
</protein>